<evidence type="ECO:0000313" key="12">
    <source>
        <dbReference type="Proteomes" id="UP001187471"/>
    </source>
</evidence>
<dbReference type="PANTHER" id="PTHR15710:SF108">
    <property type="entry name" value="OS03G0286100 PROTEIN"/>
    <property type="match status" value="1"/>
</dbReference>
<evidence type="ECO:0000256" key="6">
    <source>
        <dbReference type="ARBA" id="ARBA00022786"/>
    </source>
</evidence>
<dbReference type="FunFam" id="3.30.40.10:FF:000022">
    <property type="entry name" value="E3 ubiquitin-protein ligase RING1-like"/>
    <property type="match status" value="1"/>
</dbReference>
<dbReference type="EMBL" id="JAVXUO010002779">
    <property type="protein sequence ID" value="KAK2969698.1"/>
    <property type="molecule type" value="Genomic_DNA"/>
</dbReference>
<dbReference type="Proteomes" id="UP001187471">
    <property type="component" value="Unassembled WGS sequence"/>
</dbReference>
<dbReference type="GO" id="GO:0061630">
    <property type="term" value="F:ubiquitin protein ligase activity"/>
    <property type="evidence" value="ECO:0007669"/>
    <property type="project" value="UniProtKB-EC"/>
</dbReference>
<dbReference type="Pfam" id="PF13639">
    <property type="entry name" value="zf-RING_2"/>
    <property type="match status" value="1"/>
</dbReference>
<dbReference type="GO" id="GO:0005737">
    <property type="term" value="C:cytoplasm"/>
    <property type="evidence" value="ECO:0007669"/>
    <property type="project" value="TreeGrafter"/>
</dbReference>
<dbReference type="GO" id="GO:0008270">
    <property type="term" value="F:zinc ion binding"/>
    <property type="evidence" value="ECO:0007669"/>
    <property type="project" value="UniProtKB-KW"/>
</dbReference>
<organism evidence="11 12">
    <name type="scientific">Escallonia rubra</name>
    <dbReference type="NCBI Taxonomy" id="112253"/>
    <lineage>
        <taxon>Eukaryota</taxon>
        <taxon>Viridiplantae</taxon>
        <taxon>Streptophyta</taxon>
        <taxon>Embryophyta</taxon>
        <taxon>Tracheophyta</taxon>
        <taxon>Spermatophyta</taxon>
        <taxon>Magnoliopsida</taxon>
        <taxon>eudicotyledons</taxon>
        <taxon>Gunneridae</taxon>
        <taxon>Pentapetalae</taxon>
        <taxon>asterids</taxon>
        <taxon>campanulids</taxon>
        <taxon>Escalloniales</taxon>
        <taxon>Escalloniaceae</taxon>
        <taxon>Escallonia</taxon>
    </lineage>
</organism>
<comment type="catalytic activity">
    <reaction evidence="1">
        <text>S-ubiquitinyl-[E2 ubiquitin-conjugating enzyme]-L-cysteine + [acceptor protein]-L-lysine = [E2 ubiquitin-conjugating enzyme]-L-cysteine + N(6)-ubiquitinyl-[acceptor protein]-L-lysine.</text>
        <dbReference type="EC" id="2.3.2.27"/>
    </reaction>
</comment>
<evidence type="ECO:0000256" key="3">
    <source>
        <dbReference type="ARBA" id="ARBA00022679"/>
    </source>
</evidence>
<keyword evidence="7" id="KW-0862">Zinc</keyword>
<accession>A0AA88QMW2</accession>
<evidence type="ECO:0000256" key="2">
    <source>
        <dbReference type="ARBA" id="ARBA00012483"/>
    </source>
</evidence>
<evidence type="ECO:0000256" key="9">
    <source>
        <dbReference type="SAM" id="MobiDB-lite"/>
    </source>
</evidence>
<protein>
    <recommendedName>
        <fullName evidence="2">RING-type E3 ubiquitin transferase</fullName>
        <ecNumber evidence="2">2.3.2.27</ecNumber>
    </recommendedName>
</protein>
<dbReference type="InterPro" id="IPR001841">
    <property type="entry name" value="Znf_RING"/>
</dbReference>
<keyword evidence="3" id="KW-0808">Transferase</keyword>
<proteinExistence type="predicted"/>
<feature type="region of interest" description="Disordered" evidence="9">
    <location>
        <begin position="1"/>
        <end position="27"/>
    </location>
</feature>
<evidence type="ECO:0000256" key="7">
    <source>
        <dbReference type="ARBA" id="ARBA00022833"/>
    </source>
</evidence>
<evidence type="ECO:0000259" key="10">
    <source>
        <dbReference type="PROSITE" id="PS50089"/>
    </source>
</evidence>
<comment type="caution">
    <text evidence="11">The sequence shown here is derived from an EMBL/GenBank/DDBJ whole genome shotgun (WGS) entry which is preliminary data.</text>
</comment>
<sequence length="356" mass="39732">MDLFHQRVEQSSPAPDPNPNSYRSPDLGFGLVQENYEMGPSHLDLDLGLGLGFSIDDDDNSGFVVADNGDEFFVSRNVVGAGATSEFGVSASGGEYFMGGMRVVELGSDTDEVENGVLAIDLNAEDDFGMENDDNSIPVRWGSFHLEEEEEEDNRDVNVDFEWEEVDGRVDEREVWSMFFDAEGDDDASVTAVARSREEPGRVRATALGNVEWEVLLNIHNLDSNVDLGHDGDAYLDDQDEYNYTAEYEMMFGQFADADNALMGRPPASKKAVEELELVVMTQEDVESTNALCAVCKDEFNIGDKAKQLPCAHRYHGDCIVPWLEIRNTCPVCRHELPTDDLDYERRRVQRAGRAQ</sequence>
<reference evidence="11" key="1">
    <citation type="submission" date="2022-12" db="EMBL/GenBank/DDBJ databases">
        <title>Draft genome assemblies for two species of Escallonia (Escalloniales).</title>
        <authorList>
            <person name="Chanderbali A."/>
            <person name="Dervinis C."/>
            <person name="Anghel I."/>
            <person name="Soltis D."/>
            <person name="Soltis P."/>
            <person name="Zapata F."/>
        </authorList>
    </citation>
    <scope>NUCLEOTIDE SEQUENCE</scope>
    <source>
        <strain evidence="11">UCBG92.1500</strain>
        <tissue evidence="11">Leaf</tissue>
    </source>
</reference>
<feature type="domain" description="RING-type" evidence="10">
    <location>
        <begin position="293"/>
        <end position="334"/>
    </location>
</feature>
<feature type="compositionally biased region" description="Polar residues" evidence="9">
    <location>
        <begin position="9"/>
        <end position="23"/>
    </location>
</feature>
<evidence type="ECO:0000256" key="8">
    <source>
        <dbReference type="PROSITE-ProRule" id="PRU00175"/>
    </source>
</evidence>
<keyword evidence="12" id="KW-1185">Reference proteome</keyword>
<dbReference type="PANTHER" id="PTHR15710">
    <property type="entry name" value="E3 UBIQUITIN-PROTEIN LIGASE PRAJA"/>
    <property type="match status" value="1"/>
</dbReference>
<dbReference type="SMART" id="SM00184">
    <property type="entry name" value="RING"/>
    <property type="match status" value="1"/>
</dbReference>
<evidence type="ECO:0000256" key="5">
    <source>
        <dbReference type="ARBA" id="ARBA00022771"/>
    </source>
</evidence>
<dbReference type="Gene3D" id="3.30.40.10">
    <property type="entry name" value="Zinc/RING finger domain, C3HC4 (zinc finger)"/>
    <property type="match status" value="1"/>
</dbReference>
<evidence type="ECO:0000256" key="4">
    <source>
        <dbReference type="ARBA" id="ARBA00022723"/>
    </source>
</evidence>
<keyword evidence="5 8" id="KW-0863">Zinc-finger</keyword>
<gene>
    <name evidence="11" type="ORF">RJ640_004204</name>
</gene>
<dbReference type="SUPFAM" id="SSF57850">
    <property type="entry name" value="RING/U-box"/>
    <property type="match status" value="1"/>
</dbReference>
<dbReference type="PROSITE" id="PS50089">
    <property type="entry name" value="ZF_RING_2"/>
    <property type="match status" value="1"/>
</dbReference>
<name>A0AA88QMW2_9ASTE</name>
<dbReference type="InterPro" id="IPR013083">
    <property type="entry name" value="Znf_RING/FYVE/PHD"/>
</dbReference>
<evidence type="ECO:0000256" key="1">
    <source>
        <dbReference type="ARBA" id="ARBA00000900"/>
    </source>
</evidence>
<dbReference type="GO" id="GO:0016567">
    <property type="term" value="P:protein ubiquitination"/>
    <property type="evidence" value="ECO:0007669"/>
    <property type="project" value="TreeGrafter"/>
</dbReference>
<keyword evidence="6" id="KW-0833">Ubl conjugation pathway</keyword>
<dbReference type="CDD" id="cd16667">
    <property type="entry name" value="RING-H2_RNF126-like"/>
    <property type="match status" value="1"/>
</dbReference>
<keyword evidence="4" id="KW-0479">Metal-binding</keyword>
<dbReference type="AlphaFoldDB" id="A0AA88QMW2"/>
<evidence type="ECO:0000313" key="11">
    <source>
        <dbReference type="EMBL" id="KAK2969698.1"/>
    </source>
</evidence>
<dbReference type="EC" id="2.3.2.27" evidence="2"/>